<evidence type="ECO:0000313" key="1">
    <source>
        <dbReference type="EMBL" id="KAJ9055657.1"/>
    </source>
</evidence>
<evidence type="ECO:0000313" key="2">
    <source>
        <dbReference type="Proteomes" id="UP001165960"/>
    </source>
</evidence>
<proteinExistence type="predicted"/>
<dbReference type="EC" id="2.3.1.51" evidence="1"/>
<dbReference type="EMBL" id="QTSX02006393">
    <property type="protein sequence ID" value="KAJ9055657.1"/>
    <property type="molecule type" value="Genomic_DNA"/>
</dbReference>
<name>A0ACC2RZX6_9FUNG</name>
<accession>A0ACC2RZX6</accession>
<sequence length="284" mass="31649">MPSDYFTAGLEAFAGTVSTFSRELSSKVLGLLALSLLIVLSPLRQSALPCQSQSHAAKHSFFGYGFNTRVSLHLFGRIYAYLSQLMFNHHYDVLDDEVLHDLGDTPVIYISNHQSSLDLSTLGAVLLGKCPIMVKTSLRYVPFVGLFLWLSNAFFVDRKNHSKALATTAALAKFMQETRLSVLIYPEGTRSGFEEPALLPFKKGAFHIGLETGFPIVPIVFSNTNHLFCPKRRRFEGGGMGIKVLRPIYTQGKTKENLQEIIDEAQSAMLECLKEISAFDYNKL</sequence>
<comment type="caution">
    <text evidence="1">The sequence shown here is derived from an EMBL/GenBank/DDBJ whole genome shotgun (WGS) entry which is preliminary data.</text>
</comment>
<gene>
    <name evidence="1" type="primary">SLC1_1</name>
    <name evidence="1" type="ORF">DSO57_1001636</name>
</gene>
<protein>
    <submittedName>
        <fullName evidence="1">1-acylglycerol-3-phosphate O-acyltransferase</fullName>
        <ecNumber evidence="1">2.3.1.51</ecNumber>
    </submittedName>
</protein>
<keyword evidence="1" id="KW-0808">Transferase</keyword>
<reference evidence="1" key="1">
    <citation type="submission" date="2022-04" db="EMBL/GenBank/DDBJ databases">
        <title>Genome of the entomopathogenic fungus Entomophthora muscae.</title>
        <authorList>
            <person name="Elya C."/>
            <person name="Lovett B.R."/>
            <person name="Lee E."/>
            <person name="Macias A.M."/>
            <person name="Hajek A.E."/>
            <person name="De Bivort B.L."/>
            <person name="Kasson M.T."/>
            <person name="De Fine Licht H.H."/>
            <person name="Stajich J.E."/>
        </authorList>
    </citation>
    <scope>NUCLEOTIDE SEQUENCE</scope>
    <source>
        <strain evidence="1">Berkeley</strain>
    </source>
</reference>
<keyword evidence="2" id="KW-1185">Reference proteome</keyword>
<keyword evidence="1" id="KW-0012">Acyltransferase</keyword>
<dbReference type="Proteomes" id="UP001165960">
    <property type="component" value="Unassembled WGS sequence"/>
</dbReference>
<organism evidence="1 2">
    <name type="scientific">Entomophthora muscae</name>
    <dbReference type="NCBI Taxonomy" id="34485"/>
    <lineage>
        <taxon>Eukaryota</taxon>
        <taxon>Fungi</taxon>
        <taxon>Fungi incertae sedis</taxon>
        <taxon>Zoopagomycota</taxon>
        <taxon>Entomophthoromycotina</taxon>
        <taxon>Entomophthoromycetes</taxon>
        <taxon>Entomophthorales</taxon>
        <taxon>Entomophthoraceae</taxon>
        <taxon>Entomophthora</taxon>
    </lineage>
</organism>